<dbReference type="Gene3D" id="1.25.10.10">
    <property type="entry name" value="Leucine-rich Repeat Variant"/>
    <property type="match status" value="1"/>
</dbReference>
<dbReference type="EMBL" id="NIVC01000924">
    <property type="protein sequence ID" value="PAA74783.1"/>
    <property type="molecule type" value="Genomic_DNA"/>
</dbReference>
<protein>
    <submittedName>
        <fullName evidence="1">Uncharacterized protein</fullName>
    </submittedName>
</protein>
<gene>
    <name evidence="1" type="ORF">BOX15_Mlig003979g1</name>
</gene>
<dbReference type="SUPFAM" id="SSF48371">
    <property type="entry name" value="ARM repeat"/>
    <property type="match status" value="1"/>
</dbReference>
<accession>A0A267FM25</accession>
<reference evidence="1 2" key="1">
    <citation type="submission" date="2017-06" db="EMBL/GenBank/DDBJ databases">
        <title>A platform for efficient transgenesis in Macrostomum lignano, a flatworm model organism for stem cell research.</title>
        <authorList>
            <person name="Berezikov E."/>
        </authorList>
    </citation>
    <scope>NUCLEOTIDE SEQUENCE [LARGE SCALE GENOMIC DNA]</scope>
    <source>
        <strain evidence="1">DV1</strain>
        <tissue evidence="1">Whole organism</tissue>
    </source>
</reference>
<dbReference type="InterPro" id="IPR016024">
    <property type="entry name" value="ARM-type_fold"/>
</dbReference>
<name>A0A267FM25_9PLAT</name>
<dbReference type="InterPro" id="IPR011989">
    <property type="entry name" value="ARM-like"/>
</dbReference>
<organism evidence="1 2">
    <name type="scientific">Macrostomum lignano</name>
    <dbReference type="NCBI Taxonomy" id="282301"/>
    <lineage>
        <taxon>Eukaryota</taxon>
        <taxon>Metazoa</taxon>
        <taxon>Spiralia</taxon>
        <taxon>Lophotrochozoa</taxon>
        <taxon>Platyhelminthes</taxon>
        <taxon>Rhabditophora</taxon>
        <taxon>Macrostomorpha</taxon>
        <taxon>Macrostomida</taxon>
        <taxon>Macrostomidae</taxon>
        <taxon>Macrostomum</taxon>
    </lineage>
</organism>
<feature type="non-terminal residue" evidence="1">
    <location>
        <position position="65"/>
    </location>
</feature>
<evidence type="ECO:0000313" key="1">
    <source>
        <dbReference type="EMBL" id="PAA74783.1"/>
    </source>
</evidence>
<dbReference type="Proteomes" id="UP000215902">
    <property type="component" value="Unassembled WGS sequence"/>
</dbReference>
<proteinExistence type="predicted"/>
<comment type="caution">
    <text evidence="1">The sequence shown here is derived from an EMBL/GenBank/DDBJ whole genome shotgun (WGS) entry which is preliminary data.</text>
</comment>
<evidence type="ECO:0000313" key="2">
    <source>
        <dbReference type="Proteomes" id="UP000215902"/>
    </source>
</evidence>
<dbReference type="AlphaFoldDB" id="A0A267FM25"/>
<sequence>MRPLLDHSDAKVRLQVLFFTSIASDGPDTFLDQIADAGFLPRVGQILLEADEREKREAFWIVPNF</sequence>
<keyword evidence="2" id="KW-1185">Reference proteome</keyword>